<dbReference type="InterPro" id="IPR000719">
    <property type="entry name" value="Prot_kinase_dom"/>
</dbReference>
<evidence type="ECO:0000256" key="14">
    <source>
        <dbReference type="ARBA" id="ARBA00023157"/>
    </source>
</evidence>
<comment type="subcellular location">
    <subcellularLocation>
        <location evidence="1">Membrane</location>
        <topology evidence="1">Single-pass type I membrane protein</topology>
    </subcellularLocation>
</comment>
<evidence type="ECO:0000256" key="6">
    <source>
        <dbReference type="ARBA" id="ARBA00022692"/>
    </source>
</evidence>
<dbReference type="PROSITE" id="PS50011">
    <property type="entry name" value="PROTEIN_KINASE_DOM"/>
    <property type="match status" value="1"/>
</dbReference>
<evidence type="ECO:0000313" key="24">
    <source>
        <dbReference type="EMBL" id="KAJ9675888.1"/>
    </source>
</evidence>
<comment type="function">
    <text evidence="18">Serine/threonine-protein kinase that may function as a signaling receptor of extracellular matrix component. Binding to pectin may have significance in the control of cell expansion, morphogenesis and development.</text>
</comment>
<dbReference type="InterPro" id="IPR000152">
    <property type="entry name" value="EGF-type_Asp/Asn_hydroxyl_site"/>
</dbReference>
<evidence type="ECO:0000256" key="3">
    <source>
        <dbReference type="ARBA" id="ARBA00022536"/>
    </source>
</evidence>
<dbReference type="GO" id="GO:0004674">
    <property type="term" value="F:protein serine/threonine kinase activity"/>
    <property type="evidence" value="ECO:0007669"/>
    <property type="project" value="UniProtKB-KW"/>
</dbReference>
<keyword evidence="25" id="KW-1185">Reference proteome</keyword>
<dbReference type="CDD" id="cd14066">
    <property type="entry name" value="STKc_IRAK"/>
    <property type="match status" value="1"/>
</dbReference>
<dbReference type="Gene3D" id="2.10.25.10">
    <property type="entry name" value="Laminin"/>
    <property type="match status" value="2"/>
</dbReference>
<evidence type="ECO:0000259" key="22">
    <source>
        <dbReference type="PROSITE" id="PS50011"/>
    </source>
</evidence>
<keyword evidence="9" id="KW-0547">Nucleotide-binding</keyword>
<dbReference type="PROSITE" id="PS00108">
    <property type="entry name" value="PROTEIN_KINASE_ST"/>
    <property type="match status" value="1"/>
</dbReference>
<evidence type="ECO:0000256" key="19">
    <source>
        <dbReference type="PROSITE-ProRule" id="PRU00076"/>
    </source>
</evidence>
<dbReference type="GO" id="GO:0005524">
    <property type="term" value="F:ATP binding"/>
    <property type="evidence" value="ECO:0007669"/>
    <property type="project" value="UniProtKB-KW"/>
</dbReference>
<dbReference type="EMBL" id="JARBHA010000018">
    <property type="protein sequence ID" value="KAJ9675888.1"/>
    <property type="molecule type" value="Genomic_DNA"/>
</dbReference>
<comment type="caution">
    <text evidence="24">The sequence shown here is derived from an EMBL/GenBank/DDBJ whole genome shotgun (WGS) entry which is preliminary data.</text>
</comment>
<dbReference type="Pfam" id="PF07645">
    <property type="entry name" value="EGF_CA"/>
    <property type="match status" value="1"/>
</dbReference>
<dbReference type="InterPro" id="IPR011009">
    <property type="entry name" value="Kinase-like_dom_sf"/>
</dbReference>
<dbReference type="GO" id="GO:0005886">
    <property type="term" value="C:plasma membrane"/>
    <property type="evidence" value="ECO:0007669"/>
    <property type="project" value="TreeGrafter"/>
</dbReference>
<evidence type="ECO:0000256" key="16">
    <source>
        <dbReference type="ARBA" id="ARBA00047558"/>
    </source>
</evidence>
<evidence type="ECO:0000256" key="15">
    <source>
        <dbReference type="ARBA" id="ARBA00023180"/>
    </source>
</evidence>
<dbReference type="PROSITE" id="PS00010">
    <property type="entry name" value="ASX_HYDROXYL"/>
    <property type="match status" value="1"/>
</dbReference>
<proteinExistence type="predicted"/>
<dbReference type="PROSITE" id="PS01186">
    <property type="entry name" value="EGF_2"/>
    <property type="match status" value="1"/>
</dbReference>
<evidence type="ECO:0000256" key="9">
    <source>
        <dbReference type="ARBA" id="ARBA00022741"/>
    </source>
</evidence>
<name>A0AA38YSJ3_VITRO</name>
<dbReference type="FunFam" id="2.10.25.10:FF:000038">
    <property type="entry name" value="Fibrillin 2"/>
    <property type="match status" value="1"/>
</dbReference>
<dbReference type="FunFam" id="3.30.200.20:FF:000043">
    <property type="entry name" value="Wall-associated receptor kinase 2"/>
    <property type="match status" value="1"/>
</dbReference>
<dbReference type="Proteomes" id="UP001168098">
    <property type="component" value="Unassembled WGS sequence"/>
</dbReference>
<keyword evidence="14 19" id="KW-1015">Disulfide bond</keyword>
<dbReference type="InterPro" id="IPR000742">
    <property type="entry name" value="EGF"/>
</dbReference>
<accession>A0AA38YSJ3</accession>
<keyword evidence="13 20" id="KW-0472">Membrane</keyword>
<dbReference type="SUPFAM" id="SSF57196">
    <property type="entry name" value="EGF/Laminin"/>
    <property type="match status" value="1"/>
</dbReference>
<keyword evidence="4" id="KW-0597">Phosphoprotein</keyword>
<dbReference type="InterPro" id="IPR001881">
    <property type="entry name" value="EGF-like_Ca-bd_dom"/>
</dbReference>
<dbReference type="AlphaFoldDB" id="A0AA38YSJ3"/>
<dbReference type="InterPro" id="IPR018097">
    <property type="entry name" value="EGF_Ca-bd_CS"/>
</dbReference>
<dbReference type="PROSITE" id="PS50026">
    <property type="entry name" value="EGF_3"/>
    <property type="match status" value="2"/>
</dbReference>
<dbReference type="PANTHER" id="PTHR27005:SF283">
    <property type="entry name" value="OS02G0633066 PROTEIN"/>
    <property type="match status" value="1"/>
</dbReference>
<evidence type="ECO:0000256" key="21">
    <source>
        <dbReference type="SAM" id="SignalP"/>
    </source>
</evidence>
<dbReference type="InterPro" id="IPR049883">
    <property type="entry name" value="NOTCH1_EGF-like"/>
</dbReference>
<feature type="transmembrane region" description="Helical" evidence="20">
    <location>
        <begin position="331"/>
        <end position="357"/>
    </location>
</feature>
<evidence type="ECO:0000256" key="17">
    <source>
        <dbReference type="ARBA" id="ARBA00047951"/>
    </source>
</evidence>
<keyword evidence="6 20" id="KW-0812">Transmembrane</keyword>
<dbReference type="InterPro" id="IPR008271">
    <property type="entry name" value="Ser/Thr_kinase_AS"/>
</dbReference>
<evidence type="ECO:0000256" key="5">
    <source>
        <dbReference type="ARBA" id="ARBA00022679"/>
    </source>
</evidence>
<dbReference type="CDD" id="cd00054">
    <property type="entry name" value="EGF_CA"/>
    <property type="match status" value="1"/>
</dbReference>
<dbReference type="InterPro" id="IPR025287">
    <property type="entry name" value="WAK_GUB"/>
</dbReference>
<dbReference type="GO" id="GO:0030247">
    <property type="term" value="F:polysaccharide binding"/>
    <property type="evidence" value="ECO:0007669"/>
    <property type="project" value="InterPro"/>
</dbReference>
<evidence type="ECO:0000256" key="1">
    <source>
        <dbReference type="ARBA" id="ARBA00004479"/>
    </source>
</evidence>
<dbReference type="PANTHER" id="PTHR27005">
    <property type="entry name" value="WALL-ASSOCIATED RECEPTOR KINASE-LIKE 21"/>
    <property type="match status" value="1"/>
</dbReference>
<keyword evidence="8" id="KW-0677">Repeat</keyword>
<dbReference type="SMART" id="SM00181">
    <property type="entry name" value="EGF"/>
    <property type="match status" value="2"/>
</dbReference>
<dbReference type="InterPro" id="IPR045274">
    <property type="entry name" value="WAK-like"/>
</dbReference>
<dbReference type="GO" id="GO:0007166">
    <property type="term" value="P:cell surface receptor signaling pathway"/>
    <property type="evidence" value="ECO:0007669"/>
    <property type="project" value="InterPro"/>
</dbReference>
<dbReference type="SUPFAM" id="SSF56112">
    <property type="entry name" value="Protein kinase-like (PK-like)"/>
    <property type="match status" value="1"/>
</dbReference>
<comment type="catalytic activity">
    <reaction evidence="17">
        <text>L-threonyl-[protein] + ATP = O-phospho-L-threonyl-[protein] + ADP + H(+)</text>
        <dbReference type="Rhea" id="RHEA:46608"/>
        <dbReference type="Rhea" id="RHEA-COMP:11060"/>
        <dbReference type="Rhea" id="RHEA-COMP:11605"/>
        <dbReference type="ChEBI" id="CHEBI:15378"/>
        <dbReference type="ChEBI" id="CHEBI:30013"/>
        <dbReference type="ChEBI" id="CHEBI:30616"/>
        <dbReference type="ChEBI" id="CHEBI:61977"/>
        <dbReference type="ChEBI" id="CHEBI:456216"/>
    </reaction>
</comment>
<keyword evidence="11" id="KW-0067">ATP-binding</keyword>
<evidence type="ECO:0000256" key="18">
    <source>
        <dbReference type="ARBA" id="ARBA00058961"/>
    </source>
</evidence>
<dbReference type="PROSITE" id="PS01187">
    <property type="entry name" value="EGF_CA"/>
    <property type="match status" value="1"/>
</dbReference>
<evidence type="ECO:0000259" key="23">
    <source>
        <dbReference type="PROSITE" id="PS50026"/>
    </source>
</evidence>
<feature type="signal peptide" evidence="21">
    <location>
        <begin position="1"/>
        <end position="23"/>
    </location>
</feature>
<dbReference type="Gene3D" id="3.30.200.20">
    <property type="entry name" value="Phosphorylase Kinase, domain 1"/>
    <property type="match status" value="1"/>
</dbReference>
<feature type="disulfide bond" evidence="19">
    <location>
        <begin position="285"/>
        <end position="295"/>
    </location>
</feature>
<evidence type="ECO:0000256" key="11">
    <source>
        <dbReference type="ARBA" id="ARBA00022840"/>
    </source>
</evidence>
<dbReference type="SMART" id="SM00179">
    <property type="entry name" value="EGF_CA"/>
    <property type="match status" value="1"/>
</dbReference>
<sequence>MDYFWRVLKLSLTVGLMFVAATAQEAKPGCQESCGNISIPYPFGTSPGCYIDEKFLITCNTTNDSPPQAFLTTSNIQVLQISLQGQLRISGSAGYDCYDSNDYLNSWLRLSKFTISTTQNKFTAVGCDTYAVVEGSRGRNYTTGCLSLCGRIDDVINGSCSGIGCCQTSIPRGVRAYNITLRSYDRHKQVLGFNPCSYGFVAEDGVFNFSSLDLLDLRGRHQFPLVLDWAIGNKTCHEAEMDAANYACKENTQCHDSTSGPGYGCSCSDGYRGNPYLGCQDVDECLTLSPCNGTCQNLPGTFNCSCPKGYEGDGRKNGTGCTLVASQSQRFPLIIILGTSITLLVILLTSSWIYLGLRERKMIKRKEKFFQQNGGLMLQQLLSKYEGCTEATKIFTAKDLEKATDNYHESRILGQGGQGTVYKGILPDNRVVAIKKSKVTDQSQIEQFVNEVHILSQINHRNVVKLLGCCLETEVPLLVYEFVTNGTLSSHIHDTKCTSSLSWETCLRIASETAGALSYLHSSASTPIIHRDVKSTNVLLDDNFTAKVSDFGASRLVPLDQTQVATLVQGTFGYLDPEYFHSGQLTDKSDVYSFGVLLAELLTGKKVICFDRPEKERHLVRLFHSAVKEDRLLEVLDNKVLNEEHVQYFMEVAMLATRCLKVKGQERPTMKEVAMELERVLKLIEKQPWVEGHDWNLEETESLLNESLKAAYGCDSSNTTGYDSLKSEVKLNIDSGR</sequence>
<keyword evidence="7 21" id="KW-0732">Signal</keyword>
<dbReference type="GO" id="GO:0005509">
    <property type="term" value="F:calcium ion binding"/>
    <property type="evidence" value="ECO:0007669"/>
    <property type="project" value="InterPro"/>
</dbReference>
<evidence type="ECO:0000256" key="2">
    <source>
        <dbReference type="ARBA" id="ARBA00022527"/>
    </source>
</evidence>
<organism evidence="24 25">
    <name type="scientific">Vitis rotundifolia</name>
    <name type="common">Muscadine grape</name>
    <dbReference type="NCBI Taxonomy" id="103349"/>
    <lineage>
        <taxon>Eukaryota</taxon>
        <taxon>Viridiplantae</taxon>
        <taxon>Streptophyta</taxon>
        <taxon>Embryophyta</taxon>
        <taxon>Tracheophyta</taxon>
        <taxon>Spermatophyta</taxon>
        <taxon>Magnoliopsida</taxon>
        <taxon>eudicotyledons</taxon>
        <taxon>Gunneridae</taxon>
        <taxon>Pentapetalae</taxon>
        <taxon>rosids</taxon>
        <taxon>Vitales</taxon>
        <taxon>Vitaceae</taxon>
        <taxon>Viteae</taxon>
        <taxon>Vitis</taxon>
    </lineage>
</organism>
<comment type="catalytic activity">
    <reaction evidence="16">
        <text>L-seryl-[protein] + ATP = O-phospho-L-seryl-[protein] + ADP + H(+)</text>
        <dbReference type="Rhea" id="RHEA:17989"/>
        <dbReference type="Rhea" id="RHEA-COMP:9863"/>
        <dbReference type="Rhea" id="RHEA-COMP:11604"/>
        <dbReference type="ChEBI" id="CHEBI:15378"/>
        <dbReference type="ChEBI" id="CHEBI:29999"/>
        <dbReference type="ChEBI" id="CHEBI:30616"/>
        <dbReference type="ChEBI" id="CHEBI:83421"/>
        <dbReference type="ChEBI" id="CHEBI:456216"/>
    </reaction>
</comment>
<dbReference type="Pfam" id="PF07714">
    <property type="entry name" value="PK_Tyr_Ser-Thr"/>
    <property type="match status" value="1"/>
</dbReference>
<evidence type="ECO:0000256" key="8">
    <source>
        <dbReference type="ARBA" id="ARBA00022737"/>
    </source>
</evidence>
<feature type="domain" description="EGF-like" evidence="23">
    <location>
        <begin position="281"/>
        <end position="313"/>
    </location>
</feature>
<feature type="domain" description="EGF-like" evidence="23">
    <location>
        <begin position="240"/>
        <end position="280"/>
    </location>
</feature>
<dbReference type="Gene3D" id="1.10.510.10">
    <property type="entry name" value="Transferase(Phosphotransferase) domain 1"/>
    <property type="match status" value="1"/>
</dbReference>
<reference evidence="24 25" key="1">
    <citation type="journal article" date="2023" name="BMC Biotechnol.">
        <title>Vitis rotundifolia cv Carlos genome sequencing.</title>
        <authorList>
            <person name="Huff M."/>
            <person name="Hulse-Kemp A."/>
            <person name="Scheffler B."/>
            <person name="Youngblood R."/>
            <person name="Simpson S."/>
            <person name="Babiker E."/>
            <person name="Staton M."/>
        </authorList>
    </citation>
    <scope>NUCLEOTIDE SEQUENCE [LARGE SCALE GENOMIC DNA]</scope>
    <source>
        <tissue evidence="24">Leaf</tissue>
    </source>
</reference>
<dbReference type="FunFam" id="1.10.510.10:FF:000084">
    <property type="entry name" value="Wall-associated receptor kinase 2"/>
    <property type="match status" value="1"/>
</dbReference>
<keyword evidence="10" id="KW-0418">Kinase</keyword>
<keyword evidence="15" id="KW-0325">Glycoprotein</keyword>
<evidence type="ECO:0000313" key="25">
    <source>
        <dbReference type="Proteomes" id="UP001168098"/>
    </source>
</evidence>
<dbReference type="Pfam" id="PF13947">
    <property type="entry name" value="GUB_WAK_bind"/>
    <property type="match status" value="1"/>
</dbReference>
<evidence type="ECO:0000256" key="20">
    <source>
        <dbReference type="SAM" id="Phobius"/>
    </source>
</evidence>
<feature type="domain" description="Protein kinase" evidence="22">
    <location>
        <begin position="407"/>
        <end position="690"/>
    </location>
</feature>
<evidence type="ECO:0000256" key="13">
    <source>
        <dbReference type="ARBA" id="ARBA00023136"/>
    </source>
</evidence>
<keyword evidence="5" id="KW-0808">Transferase</keyword>
<comment type="caution">
    <text evidence="19">Lacks conserved residue(s) required for the propagation of feature annotation.</text>
</comment>
<protein>
    <submittedName>
        <fullName evidence="24">Uncharacterized protein</fullName>
    </submittedName>
</protein>
<keyword evidence="3 19" id="KW-0245">EGF-like domain</keyword>
<gene>
    <name evidence="24" type="ORF">PVL29_024720</name>
</gene>
<dbReference type="InterPro" id="IPR001245">
    <property type="entry name" value="Ser-Thr/Tyr_kinase_cat_dom"/>
</dbReference>
<feature type="disulfide bond" evidence="19">
    <location>
        <begin position="248"/>
        <end position="265"/>
    </location>
</feature>
<keyword evidence="2" id="KW-0723">Serine/threonine-protein kinase</keyword>
<feature type="chain" id="PRO_5041219822" evidence="21">
    <location>
        <begin position="24"/>
        <end position="737"/>
    </location>
</feature>
<keyword evidence="12 20" id="KW-1133">Transmembrane helix</keyword>
<dbReference type="SMART" id="SM00220">
    <property type="entry name" value="S_TKc"/>
    <property type="match status" value="1"/>
</dbReference>
<evidence type="ECO:0000256" key="10">
    <source>
        <dbReference type="ARBA" id="ARBA00022777"/>
    </source>
</evidence>
<evidence type="ECO:0000256" key="12">
    <source>
        <dbReference type="ARBA" id="ARBA00022989"/>
    </source>
</evidence>
<evidence type="ECO:0000256" key="4">
    <source>
        <dbReference type="ARBA" id="ARBA00022553"/>
    </source>
</evidence>
<evidence type="ECO:0000256" key="7">
    <source>
        <dbReference type="ARBA" id="ARBA00022729"/>
    </source>
</evidence>